<evidence type="ECO:0000313" key="9">
    <source>
        <dbReference type="EMBL" id="KIH60036.1"/>
    </source>
</evidence>
<dbReference type="InterPro" id="IPR017853">
    <property type="entry name" value="GH"/>
</dbReference>
<keyword evidence="6" id="KW-0245">EGF-like domain</keyword>
<keyword evidence="2 5" id="KW-1015">Disulfide bond</keyword>
<gene>
    <name evidence="9" type="ORF">ANCDUO_09720</name>
</gene>
<comment type="similarity">
    <text evidence="1 3 7">Belongs to the glycosyl hydrolase 56 family.</text>
</comment>
<evidence type="ECO:0000256" key="2">
    <source>
        <dbReference type="ARBA" id="ARBA00023157"/>
    </source>
</evidence>
<feature type="disulfide bond" evidence="5">
    <location>
        <begin position="330"/>
        <end position="341"/>
    </location>
</feature>
<dbReference type="InterPro" id="IPR013785">
    <property type="entry name" value="Aldolase_TIM"/>
</dbReference>
<evidence type="ECO:0000256" key="1">
    <source>
        <dbReference type="ARBA" id="ARBA00008871"/>
    </source>
</evidence>
<evidence type="ECO:0000256" key="7">
    <source>
        <dbReference type="RuleBase" id="RU610713"/>
    </source>
</evidence>
<dbReference type="GO" id="GO:0030214">
    <property type="term" value="P:hyaluronan catabolic process"/>
    <property type="evidence" value="ECO:0007669"/>
    <property type="project" value="TreeGrafter"/>
</dbReference>
<dbReference type="AlphaFoldDB" id="A0A0C2GSI4"/>
<evidence type="ECO:0000256" key="6">
    <source>
        <dbReference type="PROSITE-ProRule" id="PRU00076"/>
    </source>
</evidence>
<protein>
    <recommendedName>
        <fullName evidence="7">Hyaluronidase</fullName>
        <ecNumber evidence="7">3.2.1.35</ecNumber>
    </recommendedName>
</protein>
<dbReference type="PROSITE" id="PS00022">
    <property type="entry name" value="EGF_1"/>
    <property type="match status" value="1"/>
</dbReference>
<dbReference type="PANTHER" id="PTHR11769">
    <property type="entry name" value="HYALURONIDASE"/>
    <property type="match status" value="1"/>
</dbReference>
<evidence type="ECO:0000256" key="4">
    <source>
        <dbReference type="PIRSR" id="PIRSR038193-1"/>
    </source>
</evidence>
<dbReference type="PIRSF" id="PIRSF038193">
    <property type="entry name" value="Hyaluronidase"/>
    <property type="match status" value="1"/>
</dbReference>
<dbReference type="GO" id="GO:0005975">
    <property type="term" value="P:carbohydrate metabolic process"/>
    <property type="evidence" value="ECO:0007669"/>
    <property type="project" value="UniProtKB-UniRule"/>
</dbReference>
<reference evidence="9 10" key="1">
    <citation type="submission" date="2013-12" db="EMBL/GenBank/DDBJ databases">
        <title>Draft genome of the parsitic nematode Ancylostoma duodenale.</title>
        <authorList>
            <person name="Mitreva M."/>
        </authorList>
    </citation>
    <scope>NUCLEOTIDE SEQUENCE [LARGE SCALE GENOMIC DNA]</scope>
    <source>
        <strain evidence="9 10">Zhejiang</strain>
    </source>
</reference>
<evidence type="ECO:0000256" key="3">
    <source>
        <dbReference type="PIRNR" id="PIRNR038193"/>
    </source>
</evidence>
<accession>A0A0C2GSI4</accession>
<dbReference type="PROSITE" id="PS50026">
    <property type="entry name" value="EGF_3"/>
    <property type="match status" value="1"/>
</dbReference>
<dbReference type="GO" id="GO:0004415">
    <property type="term" value="F:hyalurononglucosaminidase activity"/>
    <property type="evidence" value="ECO:0007669"/>
    <property type="project" value="UniProtKB-UniRule"/>
</dbReference>
<proteinExistence type="inferred from homology"/>
<comment type="catalytic activity">
    <reaction evidence="7">
        <text>Random hydrolysis of (1-&gt;4)-linkages between N-acetyl-beta-D-glucosamine and D-glucuronate residues in hyaluronate.</text>
        <dbReference type="EC" id="3.2.1.35"/>
    </reaction>
</comment>
<dbReference type="Gene3D" id="3.20.20.70">
    <property type="entry name" value="Aldolase class I"/>
    <property type="match status" value="1"/>
</dbReference>
<feature type="disulfide bond" evidence="5">
    <location>
        <begin position="182"/>
        <end position="194"/>
    </location>
</feature>
<feature type="disulfide bond" evidence="6">
    <location>
        <begin position="363"/>
        <end position="372"/>
    </location>
</feature>
<sequence length="383" mass="44912">MPLAYWNFPSEICQVNHSIKFEEYGIKTNKNVSFYGEKIVIFYELIFGLYPYYKGYDETQPINGGLPQDWSLKDHLNITEKNITERIADQDYDGLAIIDLEEWRPIFDQNFWGKKSVFRNQSIALFKANHPEHQDEKNETVLEKLAGEEFNAAARKFFVETISLAKKLRPKAKWGFYGFPYCNYNAGKNNTYRCWKKYQDWNDNMTFIFNESTALFPSIYLGSNATSEERRRYVQAVLQEARRISRKFTPPLPIYAYTKIEYDPLKELRSFYNDPDLCSTIKQPADLGIDGIIIWSSSRNITLRCPHIKEQIEERIGSKMKHTIDQHKNCRKTRCHDHGKCVLPMNTTCTDFDINMEQYKCECDKGYVGEFCSSEGTTPQQTR</sequence>
<keyword evidence="10" id="KW-1185">Reference proteome</keyword>
<evidence type="ECO:0000256" key="5">
    <source>
        <dbReference type="PIRSR" id="PIRSR038193-3"/>
    </source>
</evidence>
<feature type="disulfide bond" evidence="5">
    <location>
        <begin position="13"/>
        <end position="305"/>
    </location>
</feature>
<dbReference type="EC" id="3.2.1.35" evidence="7"/>
<dbReference type="Pfam" id="PF01630">
    <property type="entry name" value="Glyco_hydro_56"/>
    <property type="match status" value="1"/>
</dbReference>
<organism evidence="9 10">
    <name type="scientific">Ancylostoma duodenale</name>
    <dbReference type="NCBI Taxonomy" id="51022"/>
    <lineage>
        <taxon>Eukaryota</taxon>
        <taxon>Metazoa</taxon>
        <taxon>Ecdysozoa</taxon>
        <taxon>Nematoda</taxon>
        <taxon>Chromadorea</taxon>
        <taxon>Rhabditida</taxon>
        <taxon>Rhabditina</taxon>
        <taxon>Rhabditomorpha</taxon>
        <taxon>Strongyloidea</taxon>
        <taxon>Ancylostomatidae</taxon>
        <taxon>Ancylostomatinae</taxon>
        <taxon>Ancylostoma</taxon>
    </lineage>
</organism>
<dbReference type="OrthoDB" id="5796153at2759"/>
<keyword evidence="7" id="KW-0326">Glycosidase</keyword>
<dbReference type="EMBL" id="KN731348">
    <property type="protein sequence ID" value="KIH60036.1"/>
    <property type="molecule type" value="Genomic_DNA"/>
</dbReference>
<feature type="active site" description="Proton donor" evidence="4">
    <location>
        <position position="101"/>
    </location>
</feature>
<dbReference type="InterPro" id="IPR018155">
    <property type="entry name" value="Hyaluronidase"/>
</dbReference>
<keyword evidence="7" id="KW-0378">Hydrolase</keyword>
<dbReference type="PRINTS" id="PR00846">
    <property type="entry name" value="GLHYDRLASE56"/>
</dbReference>
<feature type="domain" description="EGF-like" evidence="8">
    <location>
        <begin position="331"/>
        <end position="373"/>
    </location>
</feature>
<evidence type="ECO:0000313" key="10">
    <source>
        <dbReference type="Proteomes" id="UP000054047"/>
    </source>
</evidence>
<dbReference type="InterPro" id="IPR000742">
    <property type="entry name" value="EGF"/>
</dbReference>
<dbReference type="PROSITE" id="PS01186">
    <property type="entry name" value="EGF_2"/>
    <property type="match status" value="1"/>
</dbReference>
<comment type="caution">
    <text evidence="6">Lacks conserved residue(s) required for the propagation of feature annotation.</text>
</comment>
<dbReference type="PANTHER" id="PTHR11769:SF35">
    <property type="entry name" value="HYALURONIDASE"/>
    <property type="match status" value="1"/>
</dbReference>
<dbReference type="SUPFAM" id="SSF51445">
    <property type="entry name" value="(Trans)glycosidases"/>
    <property type="match status" value="1"/>
</dbReference>
<dbReference type="Proteomes" id="UP000054047">
    <property type="component" value="Unassembled WGS sequence"/>
</dbReference>
<evidence type="ECO:0000259" key="8">
    <source>
        <dbReference type="PROSITE" id="PS50026"/>
    </source>
</evidence>
<name>A0A0C2GSI4_9BILA</name>